<evidence type="ECO:0000256" key="1">
    <source>
        <dbReference type="SAM" id="MobiDB-lite"/>
    </source>
</evidence>
<proteinExistence type="predicted"/>
<dbReference type="EMBL" id="JAFIRA010000042">
    <property type="protein sequence ID" value="MCJ2543978.1"/>
    <property type="molecule type" value="Genomic_DNA"/>
</dbReference>
<reference evidence="2" key="1">
    <citation type="submission" date="2021-02" db="EMBL/GenBank/DDBJ databases">
        <title>The CRISPR/cas machinery reduction and long-range gene transfer in the hot spring cyanobacterium Synechococcus.</title>
        <authorList>
            <person name="Dvorak P."/>
            <person name="Jahodarova E."/>
            <person name="Hasler P."/>
            <person name="Poulickova A."/>
        </authorList>
    </citation>
    <scope>NUCLEOTIDE SEQUENCE</scope>
    <source>
        <strain evidence="2">Rupite</strain>
    </source>
</reference>
<comment type="caution">
    <text evidence="2">The sequence shown here is derived from an EMBL/GenBank/DDBJ whole genome shotgun (WGS) entry which is preliminary data.</text>
</comment>
<protein>
    <submittedName>
        <fullName evidence="2">Uncharacterized protein</fullName>
    </submittedName>
</protein>
<gene>
    <name evidence="2" type="ORF">JX360_13880</name>
</gene>
<evidence type="ECO:0000313" key="3">
    <source>
        <dbReference type="Proteomes" id="UP000830835"/>
    </source>
</evidence>
<keyword evidence="3" id="KW-1185">Reference proteome</keyword>
<sequence>MISSQQVSSHPTPAASAFKGRPSSNGRESSTSSALIQDRPEEWLSTADAFRALGGDPEDSDSTVSSLDGTRTVKFNTFRLWQSSEAYEAFGLELNRRRRLSKKPCLRFLSPEMPAVNVSGESA</sequence>
<feature type="compositionally biased region" description="Polar residues" evidence="1">
    <location>
        <begin position="1"/>
        <end position="11"/>
    </location>
</feature>
<evidence type="ECO:0000313" key="2">
    <source>
        <dbReference type="EMBL" id="MCJ2543978.1"/>
    </source>
</evidence>
<feature type="region of interest" description="Disordered" evidence="1">
    <location>
        <begin position="1"/>
        <end position="39"/>
    </location>
</feature>
<feature type="compositionally biased region" description="Polar residues" evidence="1">
    <location>
        <begin position="22"/>
        <end position="35"/>
    </location>
</feature>
<name>A0ABT0CDV9_THEVL</name>
<dbReference type="Proteomes" id="UP000830835">
    <property type="component" value="Unassembled WGS sequence"/>
</dbReference>
<accession>A0ABT0CDV9</accession>
<dbReference type="RefSeq" id="WP_244352072.1">
    <property type="nucleotide sequence ID" value="NZ_JAFIRA010000042.1"/>
</dbReference>
<organism evidence="2 3">
    <name type="scientific">Thermostichus vulcanus str. 'Rupite'</name>
    <dbReference type="NCBI Taxonomy" id="2813851"/>
    <lineage>
        <taxon>Bacteria</taxon>
        <taxon>Bacillati</taxon>
        <taxon>Cyanobacteriota</taxon>
        <taxon>Cyanophyceae</taxon>
        <taxon>Thermostichales</taxon>
        <taxon>Thermostichaceae</taxon>
        <taxon>Thermostichus</taxon>
    </lineage>
</organism>